<evidence type="ECO:0000256" key="11">
    <source>
        <dbReference type="ARBA" id="ARBA00022741"/>
    </source>
</evidence>
<dbReference type="Gene3D" id="3.40.1190.10">
    <property type="entry name" value="Mur-like, catalytic domain"/>
    <property type="match status" value="1"/>
</dbReference>
<keyword evidence="12 18" id="KW-0067">ATP-binding</keyword>
<evidence type="ECO:0000259" key="20">
    <source>
        <dbReference type="Pfam" id="PF08245"/>
    </source>
</evidence>
<evidence type="ECO:0000256" key="15">
    <source>
        <dbReference type="ARBA" id="ARBA00030592"/>
    </source>
</evidence>
<evidence type="ECO:0000256" key="13">
    <source>
        <dbReference type="ARBA" id="ARBA00022842"/>
    </source>
</evidence>
<keyword evidence="10" id="KW-0479">Metal-binding</keyword>
<dbReference type="EC" id="6.3.2.12" evidence="6"/>
<evidence type="ECO:0000259" key="19">
    <source>
        <dbReference type="Pfam" id="PF02875"/>
    </source>
</evidence>
<evidence type="ECO:0000256" key="14">
    <source>
        <dbReference type="ARBA" id="ARBA00022909"/>
    </source>
</evidence>
<dbReference type="RefSeq" id="WP_121522492.1">
    <property type="nucleotide sequence ID" value="NZ_RCHR01000003.1"/>
</dbReference>
<dbReference type="SUPFAM" id="SSF53244">
    <property type="entry name" value="MurD-like peptide ligases, peptide-binding domain"/>
    <property type="match status" value="1"/>
</dbReference>
<dbReference type="InterPro" id="IPR018109">
    <property type="entry name" value="Folylpolyglutamate_synth_CS"/>
</dbReference>
<keyword evidence="14" id="KW-0289">Folate biosynthesis</keyword>
<comment type="cofactor">
    <cofactor evidence="1">
        <name>Mg(2+)</name>
        <dbReference type="ChEBI" id="CHEBI:18420"/>
    </cofactor>
</comment>
<reference evidence="21 22" key="1">
    <citation type="submission" date="2018-10" db="EMBL/GenBank/DDBJ databases">
        <title>Oceanobacillus sp. YLB-02 draft genome.</title>
        <authorList>
            <person name="Yu L."/>
        </authorList>
    </citation>
    <scope>NUCLEOTIDE SEQUENCE [LARGE SCALE GENOMIC DNA]</scope>
    <source>
        <strain evidence="21 22">YLB-02</strain>
    </source>
</reference>
<evidence type="ECO:0000256" key="18">
    <source>
        <dbReference type="PIRNR" id="PIRNR001563"/>
    </source>
</evidence>
<evidence type="ECO:0000256" key="3">
    <source>
        <dbReference type="ARBA" id="ARBA00005150"/>
    </source>
</evidence>
<dbReference type="InterPro" id="IPR001645">
    <property type="entry name" value="Folylpolyglutamate_synth"/>
</dbReference>
<dbReference type="GO" id="GO:0046656">
    <property type="term" value="P:folic acid biosynthetic process"/>
    <property type="evidence" value="ECO:0007669"/>
    <property type="project" value="UniProtKB-KW"/>
</dbReference>
<evidence type="ECO:0000256" key="9">
    <source>
        <dbReference type="ARBA" id="ARBA00022598"/>
    </source>
</evidence>
<dbReference type="PANTHER" id="PTHR11136:SF0">
    <property type="entry name" value="DIHYDROFOLATE SYNTHETASE-RELATED"/>
    <property type="match status" value="1"/>
</dbReference>
<comment type="caution">
    <text evidence="21">The sequence shown here is derived from an EMBL/GenBank/DDBJ whole genome shotgun (WGS) entry which is preliminary data.</text>
</comment>
<dbReference type="GO" id="GO:0005737">
    <property type="term" value="C:cytoplasm"/>
    <property type="evidence" value="ECO:0007669"/>
    <property type="project" value="TreeGrafter"/>
</dbReference>
<protein>
    <recommendedName>
        <fullName evidence="8">Dihydrofolate synthase/folylpolyglutamate synthase</fullName>
        <ecNumber evidence="6">6.3.2.12</ecNumber>
        <ecNumber evidence="7">6.3.2.17</ecNumber>
    </recommendedName>
    <alternativeName>
        <fullName evidence="15">Tetrahydrofolylpolyglutamate synthase</fullName>
    </alternativeName>
</protein>
<evidence type="ECO:0000256" key="1">
    <source>
        <dbReference type="ARBA" id="ARBA00001946"/>
    </source>
</evidence>
<evidence type="ECO:0000256" key="4">
    <source>
        <dbReference type="ARBA" id="ARBA00008276"/>
    </source>
</evidence>
<accession>A0A498DMA3</accession>
<comment type="catalytic activity">
    <reaction evidence="16">
        <text>(6S)-5,6,7,8-tetrahydrofolyl-(gamma-L-Glu)(n) + L-glutamate + ATP = (6S)-5,6,7,8-tetrahydrofolyl-(gamma-L-Glu)(n+1) + ADP + phosphate + H(+)</text>
        <dbReference type="Rhea" id="RHEA:10580"/>
        <dbReference type="Rhea" id="RHEA-COMP:14738"/>
        <dbReference type="Rhea" id="RHEA-COMP:14740"/>
        <dbReference type="ChEBI" id="CHEBI:15378"/>
        <dbReference type="ChEBI" id="CHEBI:29985"/>
        <dbReference type="ChEBI" id="CHEBI:30616"/>
        <dbReference type="ChEBI" id="CHEBI:43474"/>
        <dbReference type="ChEBI" id="CHEBI:141005"/>
        <dbReference type="ChEBI" id="CHEBI:456216"/>
        <dbReference type="EC" id="6.3.2.17"/>
    </reaction>
</comment>
<evidence type="ECO:0000313" key="21">
    <source>
        <dbReference type="EMBL" id="RLL44902.1"/>
    </source>
</evidence>
<dbReference type="Pfam" id="PF08245">
    <property type="entry name" value="Mur_ligase_M"/>
    <property type="match status" value="1"/>
</dbReference>
<dbReference type="PROSITE" id="PS01011">
    <property type="entry name" value="FOLYLPOLYGLU_SYNT_1"/>
    <property type="match status" value="1"/>
</dbReference>
<feature type="domain" description="Mur ligase C-terminal" evidence="19">
    <location>
        <begin position="289"/>
        <end position="408"/>
    </location>
</feature>
<evidence type="ECO:0000256" key="16">
    <source>
        <dbReference type="ARBA" id="ARBA00047493"/>
    </source>
</evidence>
<evidence type="ECO:0000256" key="17">
    <source>
        <dbReference type="ARBA" id="ARBA00049161"/>
    </source>
</evidence>
<dbReference type="SUPFAM" id="SSF53623">
    <property type="entry name" value="MurD-like peptide ligases, catalytic domain"/>
    <property type="match status" value="1"/>
</dbReference>
<dbReference type="OrthoDB" id="9809356at2"/>
<dbReference type="PROSITE" id="PS01012">
    <property type="entry name" value="FOLYLPOLYGLU_SYNT_2"/>
    <property type="match status" value="1"/>
</dbReference>
<feature type="domain" description="Mur ligase central" evidence="20">
    <location>
        <begin position="44"/>
        <end position="262"/>
    </location>
</feature>
<gene>
    <name evidence="21" type="ORF">D8M04_08455</name>
</gene>
<keyword evidence="13" id="KW-0460">Magnesium</keyword>
<dbReference type="Gene3D" id="3.90.190.20">
    <property type="entry name" value="Mur ligase, C-terminal domain"/>
    <property type="match status" value="1"/>
</dbReference>
<evidence type="ECO:0000313" key="22">
    <source>
        <dbReference type="Proteomes" id="UP000270219"/>
    </source>
</evidence>
<dbReference type="NCBIfam" id="TIGR01499">
    <property type="entry name" value="folC"/>
    <property type="match status" value="1"/>
</dbReference>
<evidence type="ECO:0000256" key="5">
    <source>
        <dbReference type="ARBA" id="ARBA00011245"/>
    </source>
</evidence>
<evidence type="ECO:0000256" key="6">
    <source>
        <dbReference type="ARBA" id="ARBA00013023"/>
    </source>
</evidence>
<organism evidence="21 22">
    <name type="scientific">Oceanobacillus piezotolerans</name>
    <dbReference type="NCBI Taxonomy" id="2448030"/>
    <lineage>
        <taxon>Bacteria</taxon>
        <taxon>Bacillati</taxon>
        <taxon>Bacillota</taxon>
        <taxon>Bacilli</taxon>
        <taxon>Bacillales</taxon>
        <taxon>Bacillaceae</taxon>
        <taxon>Oceanobacillus</taxon>
    </lineage>
</organism>
<dbReference type="Proteomes" id="UP000270219">
    <property type="component" value="Unassembled WGS sequence"/>
</dbReference>
<name>A0A498DMA3_9BACI</name>
<dbReference type="FunFam" id="3.40.1190.10:FF:000004">
    <property type="entry name" value="Dihydrofolate synthase/folylpolyglutamate synthase"/>
    <property type="match status" value="1"/>
</dbReference>
<dbReference type="Pfam" id="PF02875">
    <property type="entry name" value="Mur_ligase_C"/>
    <property type="match status" value="1"/>
</dbReference>
<evidence type="ECO:0000256" key="12">
    <source>
        <dbReference type="ARBA" id="ARBA00022840"/>
    </source>
</evidence>
<comment type="pathway">
    <text evidence="2">Cofactor biosynthesis; tetrahydrofolate biosynthesis; 7,8-dihydrofolate from 2-amino-4-hydroxy-6-hydroxymethyl-7,8-dihydropteridine diphosphate and 4-aminobenzoate: step 2/2.</text>
</comment>
<keyword evidence="11 18" id="KW-0547">Nucleotide-binding</keyword>
<keyword evidence="22" id="KW-1185">Reference proteome</keyword>
<dbReference type="GO" id="GO:0005524">
    <property type="term" value="F:ATP binding"/>
    <property type="evidence" value="ECO:0007669"/>
    <property type="project" value="UniProtKB-KW"/>
</dbReference>
<comment type="pathway">
    <text evidence="3">Cofactor biosynthesis; tetrahydrofolylpolyglutamate biosynthesis.</text>
</comment>
<evidence type="ECO:0000256" key="8">
    <source>
        <dbReference type="ARBA" id="ARBA00019357"/>
    </source>
</evidence>
<keyword evidence="9 18" id="KW-0436">Ligase</keyword>
<comment type="similarity">
    <text evidence="4 18">Belongs to the folylpolyglutamate synthase family.</text>
</comment>
<evidence type="ECO:0000256" key="7">
    <source>
        <dbReference type="ARBA" id="ARBA00013025"/>
    </source>
</evidence>
<proteinExistence type="inferred from homology"/>
<comment type="subunit">
    <text evidence="5">Monomer.</text>
</comment>
<dbReference type="InterPro" id="IPR036565">
    <property type="entry name" value="Mur-like_cat_sf"/>
</dbReference>
<dbReference type="GO" id="GO:0008841">
    <property type="term" value="F:dihydrofolate synthase activity"/>
    <property type="evidence" value="ECO:0007669"/>
    <property type="project" value="UniProtKB-EC"/>
</dbReference>
<dbReference type="PANTHER" id="PTHR11136">
    <property type="entry name" value="FOLYLPOLYGLUTAMATE SYNTHASE-RELATED"/>
    <property type="match status" value="1"/>
</dbReference>
<comment type="catalytic activity">
    <reaction evidence="17">
        <text>7,8-dihydropteroate + L-glutamate + ATP = 7,8-dihydrofolate + ADP + phosphate + H(+)</text>
        <dbReference type="Rhea" id="RHEA:23584"/>
        <dbReference type="ChEBI" id="CHEBI:15378"/>
        <dbReference type="ChEBI" id="CHEBI:17839"/>
        <dbReference type="ChEBI" id="CHEBI:29985"/>
        <dbReference type="ChEBI" id="CHEBI:30616"/>
        <dbReference type="ChEBI" id="CHEBI:43474"/>
        <dbReference type="ChEBI" id="CHEBI:57451"/>
        <dbReference type="ChEBI" id="CHEBI:456216"/>
        <dbReference type="EC" id="6.3.2.12"/>
    </reaction>
</comment>
<dbReference type="GO" id="GO:0004326">
    <property type="term" value="F:tetrahydrofolylpolyglutamate synthase activity"/>
    <property type="evidence" value="ECO:0007669"/>
    <property type="project" value="UniProtKB-EC"/>
</dbReference>
<dbReference type="PIRSF" id="PIRSF001563">
    <property type="entry name" value="Folylpolyglu_synth"/>
    <property type="match status" value="1"/>
</dbReference>
<dbReference type="EMBL" id="RCHR01000003">
    <property type="protein sequence ID" value="RLL44902.1"/>
    <property type="molecule type" value="Genomic_DNA"/>
</dbReference>
<evidence type="ECO:0000256" key="10">
    <source>
        <dbReference type="ARBA" id="ARBA00022723"/>
    </source>
</evidence>
<dbReference type="AlphaFoldDB" id="A0A498DMA3"/>
<dbReference type="InterPro" id="IPR036615">
    <property type="entry name" value="Mur_ligase_C_dom_sf"/>
</dbReference>
<dbReference type="InterPro" id="IPR013221">
    <property type="entry name" value="Mur_ligase_cen"/>
</dbReference>
<evidence type="ECO:0000256" key="2">
    <source>
        <dbReference type="ARBA" id="ARBA00004799"/>
    </source>
</evidence>
<dbReference type="GO" id="GO:0046872">
    <property type="term" value="F:metal ion binding"/>
    <property type="evidence" value="ECO:0007669"/>
    <property type="project" value="UniProtKB-KW"/>
</dbReference>
<sequence>MNYQEALNYIHTPMINGMKFGLERMQLIMEALGNPQDKLKVIHIAGTNGKGSVASYLSHVLTSAGYKTGLFTSPFLEAFNERFKINNQEIENEALSRITGLVKEKVEAVQVSLSEFELITAIAFQYFHEEQCDVVVLEVGLGGRLDSTNIIHSPVLSIITSIGYDHQAYLGDTLPEIAGEKAGIIKEGRPVILYPQEKETEDVILGVASEKNSKVVIPDFSQIKLIEKSLEGQTFDYKDCKQINISLLGEHQLKNAALVIEAIESIRAEGFKIDGAALIRGLAATKWPGRFEVIKQRPTVIIDGAHNIDSVRTLMGNLTTYFHDKRMIAIFGVLKDKDVSQMIEEVSSRIQTFITVTPDSPRAMLAGELADELRDKNLNAISSESYEEAVELALKMANTEDIICSFGSLYYIGSIRRVFNQLEK</sequence>
<dbReference type="InterPro" id="IPR004101">
    <property type="entry name" value="Mur_ligase_C"/>
</dbReference>
<dbReference type="EC" id="6.3.2.17" evidence="7"/>